<dbReference type="InterPro" id="IPR049552">
    <property type="entry name" value="PKS_DH_N"/>
</dbReference>
<dbReference type="SUPFAM" id="SSF51735">
    <property type="entry name" value="NAD(P)-binding Rossmann-fold domains"/>
    <property type="match status" value="2"/>
</dbReference>
<dbReference type="Pfam" id="PF08659">
    <property type="entry name" value="KR"/>
    <property type="match status" value="1"/>
</dbReference>
<feature type="region of interest" description="N-terminal hotdog fold" evidence="12">
    <location>
        <begin position="1600"/>
        <end position="1728"/>
    </location>
</feature>
<dbReference type="PROSITE" id="PS50048">
    <property type="entry name" value="ZN2_CY6_FUNGAL_2"/>
    <property type="match status" value="1"/>
</dbReference>
<dbReference type="InterPro" id="IPR016036">
    <property type="entry name" value="Malonyl_transacylase_ACP-bd"/>
</dbReference>
<dbReference type="PROSITE" id="PS00606">
    <property type="entry name" value="KS3_1"/>
    <property type="match status" value="1"/>
</dbReference>
<dbReference type="SMART" id="SM00066">
    <property type="entry name" value="GAL4"/>
    <property type="match status" value="1"/>
</dbReference>
<dbReference type="Pfam" id="PF04082">
    <property type="entry name" value="Fungal_trans"/>
    <property type="match status" value="1"/>
</dbReference>
<evidence type="ECO:0000256" key="5">
    <source>
        <dbReference type="ARBA" id="ARBA00022723"/>
    </source>
</evidence>
<name>A0A100ITM8_ASPNG</name>
<dbReference type="SMART" id="SM00822">
    <property type="entry name" value="PKS_KR"/>
    <property type="match status" value="1"/>
</dbReference>
<keyword evidence="2" id="KW-0597">Phosphoprotein</keyword>
<dbReference type="VEuPathDB" id="FungiDB:ATCC64974_75770"/>
<dbReference type="Gene3D" id="3.40.366.10">
    <property type="entry name" value="Malonyl-Coenzyme A Acyl Carrier Protein, domain 2"/>
    <property type="match status" value="1"/>
</dbReference>
<dbReference type="Gene3D" id="3.90.180.10">
    <property type="entry name" value="Medium-chain alcohol dehydrogenases, catalytic domain"/>
    <property type="match status" value="1"/>
</dbReference>
<dbReference type="InterPro" id="IPR056501">
    <property type="entry name" value="NAD-bd_HRPKS_sdrA"/>
</dbReference>
<dbReference type="OrthoDB" id="329835at2759"/>
<feature type="region of interest" description="Disordered" evidence="13">
    <location>
        <begin position="43"/>
        <end position="62"/>
    </location>
</feature>
<evidence type="ECO:0000256" key="8">
    <source>
        <dbReference type="ARBA" id="ARBA00023125"/>
    </source>
</evidence>
<feature type="compositionally biased region" description="Basic and acidic residues" evidence="13">
    <location>
        <begin position="44"/>
        <end position="56"/>
    </location>
</feature>
<dbReference type="InterPro" id="IPR018201">
    <property type="entry name" value="Ketoacyl_synth_AS"/>
</dbReference>
<dbReference type="CDD" id="cd02440">
    <property type="entry name" value="AdoMet_MTases"/>
    <property type="match status" value="1"/>
</dbReference>
<dbReference type="CDD" id="cd05195">
    <property type="entry name" value="enoyl_red"/>
    <property type="match status" value="1"/>
</dbReference>
<dbReference type="Gene3D" id="4.10.240.10">
    <property type="entry name" value="Zn(2)-C6 fungal-type DNA-binding domain"/>
    <property type="match status" value="1"/>
</dbReference>
<dbReference type="GO" id="GO:0004312">
    <property type="term" value="F:fatty acid synthase activity"/>
    <property type="evidence" value="ECO:0007669"/>
    <property type="project" value="TreeGrafter"/>
</dbReference>
<dbReference type="SMART" id="SM00826">
    <property type="entry name" value="PKS_DH"/>
    <property type="match status" value="1"/>
</dbReference>
<evidence type="ECO:0000259" key="15">
    <source>
        <dbReference type="PROSITE" id="PS52004"/>
    </source>
</evidence>
<dbReference type="InterPro" id="IPR029063">
    <property type="entry name" value="SAM-dependent_MTases_sf"/>
</dbReference>
<dbReference type="VEuPathDB" id="FungiDB:ASPNIDRAFT2_1125648"/>
<dbReference type="InterPro" id="IPR032821">
    <property type="entry name" value="PKS_assoc"/>
</dbReference>
<dbReference type="EMBL" id="BCMY01000025">
    <property type="protein sequence ID" value="GAQ47119.1"/>
    <property type="molecule type" value="Genomic_DNA"/>
</dbReference>
<dbReference type="VEuPathDB" id="FungiDB:ASPNIDRAFT2_1159489"/>
<evidence type="ECO:0000256" key="6">
    <source>
        <dbReference type="ARBA" id="ARBA00023002"/>
    </source>
</evidence>
<dbReference type="CDD" id="cd00067">
    <property type="entry name" value="GAL4"/>
    <property type="match status" value="1"/>
</dbReference>
<dbReference type="InterPro" id="IPR042104">
    <property type="entry name" value="PKS_dehydratase_sf"/>
</dbReference>
<dbReference type="InterPro" id="IPR036864">
    <property type="entry name" value="Zn2-C6_fun-type_DNA-bd_sf"/>
</dbReference>
<evidence type="ECO:0000313" key="17">
    <source>
        <dbReference type="EMBL" id="GAQ47119.1"/>
    </source>
</evidence>
<dbReference type="Gene3D" id="3.40.50.150">
    <property type="entry name" value="Vaccinia Virus protein VP39"/>
    <property type="match status" value="1"/>
</dbReference>
<keyword evidence="4 17" id="KW-0808">Transferase</keyword>
<evidence type="ECO:0000256" key="9">
    <source>
        <dbReference type="ARBA" id="ARBA00023163"/>
    </source>
</evidence>
<keyword evidence="6" id="KW-0560">Oxidoreductase</keyword>
<keyword evidence="8" id="KW-0238">DNA-binding</keyword>
<dbReference type="InterPro" id="IPR013217">
    <property type="entry name" value="Methyltransf_12"/>
</dbReference>
<evidence type="ECO:0000259" key="16">
    <source>
        <dbReference type="PROSITE" id="PS52019"/>
    </source>
</evidence>
<dbReference type="Pfam" id="PF00698">
    <property type="entry name" value="Acyl_transf_1"/>
    <property type="match status" value="1"/>
</dbReference>
<dbReference type="InterPro" id="IPR007219">
    <property type="entry name" value="XnlR_reg_dom"/>
</dbReference>
<dbReference type="Proteomes" id="UP000068243">
    <property type="component" value="Unassembled WGS sequence"/>
</dbReference>
<dbReference type="GO" id="GO:0016491">
    <property type="term" value="F:oxidoreductase activity"/>
    <property type="evidence" value="ECO:0007669"/>
    <property type="project" value="UniProtKB-KW"/>
</dbReference>
<dbReference type="VEuPathDB" id="FungiDB:An03g06380"/>
<evidence type="ECO:0000256" key="11">
    <source>
        <dbReference type="ARBA" id="ARBA00023268"/>
    </source>
</evidence>
<dbReference type="VEuPathDB" id="FungiDB:ATCC64974_75760"/>
<dbReference type="Pfam" id="PF08240">
    <property type="entry name" value="ADH_N"/>
    <property type="match status" value="1"/>
</dbReference>
<dbReference type="InterPro" id="IPR049551">
    <property type="entry name" value="PKS_DH_C"/>
</dbReference>
<dbReference type="VEuPathDB" id="FungiDB:M747DRAFT_339308"/>
<dbReference type="GO" id="GO:0004315">
    <property type="term" value="F:3-oxoacyl-[acyl-carrier-protein] synthase activity"/>
    <property type="evidence" value="ECO:0007669"/>
    <property type="project" value="InterPro"/>
</dbReference>
<dbReference type="InterPro" id="IPR001227">
    <property type="entry name" value="Ac_transferase_dom_sf"/>
</dbReference>
<dbReference type="InterPro" id="IPR014030">
    <property type="entry name" value="Ketoacyl_synth_N"/>
</dbReference>
<evidence type="ECO:0000256" key="4">
    <source>
        <dbReference type="ARBA" id="ARBA00022679"/>
    </source>
</evidence>
<dbReference type="Pfam" id="PF02801">
    <property type="entry name" value="Ketoacyl-synt_C"/>
    <property type="match status" value="1"/>
</dbReference>
<evidence type="ECO:0000259" key="14">
    <source>
        <dbReference type="PROSITE" id="PS50048"/>
    </source>
</evidence>
<dbReference type="InterPro" id="IPR020841">
    <property type="entry name" value="PKS_Beta-ketoAc_synthase_dom"/>
</dbReference>
<dbReference type="Pfam" id="PF08242">
    <property type="entry name" value="Methyltransf_12"/>
    <property type="match status" value="1"/>
</dbReference>
<dbReference type="CDD" id="cd12148">
    <property type="entry name" value="fungal_TF_MHR"/>
    <property type="match status" value="1"/>
</dbReference>
<dbReference type="GO" id="GO:0006633">
    <property type="term" value="P:fatty acid biosynthetic process"/>
    <property type="evidence" value="ECO:0007669"/>
    <property type="project" value="InterPro"/>
</dbReference>
<dbReference type="SUPFAM" id="SSF57701">
    <property type="entry name" value="Zn2/Cys6 DNA-binding domain"/>
    <property type="match status" value="1"/>
</dbReference>
<evidence type="ECO:0000256" key="1">
    <source>
        <dbReference type="ARBA" id="ARBA00022450"/>
    </source>
</evidence>
<dbReference type="InterPro" id="IPR014043">
    <property type="entry name" value="Acyl_transferase_dom"/>
</dbReference>
<feature type="domain" description="PKS/mFAS DH" evidence="16">
    <location>
        <begin position="1600"/>
        <end position="1886"/>
    </location>
</feature>
<dbReference type="Gene3D" id="3.40.47.10">
    <property type="match status" value="1"/>
</dbReference>
<dbReference type="CDD" id="cd00833">
    <property type="entry name" value="PKS"/>
    <property type="match status" value="1"/>
</dbReference>
<evidence type="ECO:0000256" key="3">
    <source>
        <dbReference type="ARBA" id="ARBA00022603"/>
    </source>
</evidence>
<dbReference type="InterPro" id="IPR011032">
    <property type="entry name" value="GroES-like_sf"/>
</dbReference>
<dbReference type="PANTHER" id="PTHR43775">
    <property type="entry name" value="FATTY ACID SYNTHASE"/>
    <property type="match status" value="1"/>
</dbReference>
<dbReference type="Pfam" id="PF00172">
    <property type="entry name" value="Zn_clus"/>
    <property type="match status" value="1"/>
</dbReference>
<comment type="caution">
    <text evidence="17">The sequence shown here is derived from an EMBL/GenBank/DDBJ whole genome shotgun (WGS) entry which is preliminary data.</text>
</comment>
<sequence>MLRRRVCDACHARKVRCDKEDPCGNCQDQMTACTRTRGMKRLPKREAGQRRTREISSPRNGALVAQSSIAGRRSRQVSAELSSEGFMFNDLSPHMHHDVLNMLDDRYSAFLGRTDMDHELPGWMSLVPLTDSQMIKPPQSGQSMDIIRMLFEETINEDLRKFPSIELLYWMLNDIGTNKFGSYVKDYFRHISKETLKHMGLSILLGTATPPEALLYTVCVNSVAYKFLNTIASIEKDGLLAQSLRNSALLYPETAQRCLRRIPLFTESSLSLLQTILCGIFLYQGSGDASTCQELTKTACRVCMDIGLYPGAINLHDSSEEEYYCFMWCYILDRNYAWKLGRPRMLTVESDLRVDPVTSKATISTLILIYLKLAKVQDTMIPFLVNCSIGDNTVCRSFTSTGAQLLRDMDAIRRNIDEIDTPSPNWTGLDINSEIATLNFSYHSIMTSILYLHQIAPGQATIETCLTSARQELQALITICESSDTQKTVAYLHWTLLYYPITACFALFCNAVATCHNGDFQILKAVANCLAHSGTMSQPIATMQNLFQQFVALSKCFFADESLTLDIPDGNMSALQSQMQLGFQPLDGGIPDYSQVQLQSPSGFDSSFTHGALTGSIDEAVESVDFSSPLHTLQVRAGLFDGLLIPNQPGSGIFCGFQQISQPGLPTPRVQLSHMAINNGSEHVVEASAIHIEDVGEQPHPEQPPTTPWSQLDELPSGSLPPIAIVGMGMRFPGNIRTAEEFWSLLVEKRSALGEVPPGRYHGDSFYHPTRPHEIKTKHGYFLQEEYLGKVDKDFVGKPSEAGSLDPQQRLLLEVVWECMENAGQIDWRGRDIGCFVGSFGEDWLEITSKDTQYIDRFRAMGTGDFAFANRISFEFDLKGPSITFKTACSSSLVALHQACQAIYSGDCSAAIVGGSSIIFSPTMSVTMSDNLVLAPDGRCKTFDALADGYGRGEGINAIFIKPLDAAIRDGDPIRAIIRSTATNSDGKTPNISTPDRESQETLIRKAYSRAGISDPCQTALFECHGTGTTIGDVTETQAVTSIFGEKGIFIGAVKPNVGHMEGASGLTSVIKAVLSLEHRQIPPNIYFETPHPQIPFQEGKLEVPIDTLPWPEDKEARVSVNSFGIGGANAHVILDAFQPRDTILAPRKQPNQILPLSAWGANALINKIEQLQSYIGQHPHKLGDVAFTFGSRRDHLSHRAFVVTDGDSINADAFQRRHLPELQASELVFAFTGQGAQWSGMARGLIEAYSQFSSDLQIMDNTLRGLPIPPKWHLHDILMNGDQTTMDRAECSQPLCTAIQLAMVNLLALCDIHPSKVIGHSSGEIAAAYASGAISMETAIILAYYRGQVSSQCDGKGAMMAVGMNPKQVSSYITGDAVVACYNSPESVTLSGDKASLEDVASRIRSDTPDTLMKMLPVQVAYHSSHMMFAAAHYEELIRPYVSCRPKLAAQMFSTMTGQEIQNTSQLDAAYWRANLESPVQFTAAMGAALKSASELLQPLVLEIGPHSALSGPIRQISKDVETTNTYYPTLVRGEGSTSTFLEAVGQAYLHGSRVRFAAVNGSGTCLNDLSPYPWQYDDLGWSESRPPRQWRLRKFPHHELLGSRTLESGDLEPCWRNILRLDEVPWIWDHNVGGQIVFPCAGYIAMVAEAARQLTGSDTILLRNILIRNALLLEPSLEYELLTSMRPVTVNDLVESSWYDFTVSSYDGNSWKKHCSGQVKSGTLSDPPPPTRATVFPRPLSSPYLYRQLKKAGLKYGTSFQGLHDITASPSSYEAAATVEDDPSLHSGRYLIHPTAIDQCLQLHCVAACRGIAPGVGVVGVPSYIGEVYLTHSSETMSLVVSPTSSGPLSGILGGDSRLIRSDNSIALFMREARFFALESEGAILREEPFLCSHMDYKPEIRLNRTKGSIRRAGVDTGLETTAKLAVLAILDFDVLVRNLTPTVPHMTKYQQWIQSEALRIRIGDYHSIEEARKWARMSPGERLSLWKGLLDKVPDLRLSGFFADARYCLESEMESLMVGKQSAAQLLAPRDSWKDIYAYAVDIFDWNRLFRLVAHSSPQLRILEIGVGTGSATVAALRALVDASGERSFARYVVTDVTPGFLIPLQEKYGNQLEYAVLDISLSPAEQGFEVGGFDLVIASNVIHATPSLNKTLINVRSLLRPGGWFVLHELSADVPYIDWVMGTLPGWWLGDSDQRVDRPYVKVDRWNDELIKAGFLEMEDFVDDEDFPYQMSATMIARNAPSKPSMPVISLLGTLQTQKHPWAAVIEKKLSNYGHTVEWCIFGEDVEESVVISLLDLDGPFLYDLSEEAFSNLRSYLSIARRTLWVTRLSQKTCSDPRYGLIQGFGRTIRAETGMDFRTLEIDDFNDTTADLLVRVFNEFLDEKANPSGRDYEYTIGDSIVYTTRCNGLSKEKQLEVEGNCGPLRLHPGVRGVLDTLQWVEEERQMSLKRNEVEVEMRFLSLNFKDLMFALGLLVTDLPLGLEGSGVVRRVGSEVVDLHAGDAVIVIQQGTFKTQLIAQETNCMRIPDDISLEQASAMPCVYATAIYSLLTIGNLNKGQTVLIHSACGGVGLAAIDICRMVGTEIYATVSSEEKIQFLIRNFNISRDRIFDSRSVSFRSGVLAATNGRGVDLVLNSLAGELLHASWDCVAPMGKMVEIGKRDMLEHGKLEMVHFANNRSFFGVDLSEMLDDYPDLVRGVINEMFTYCQEGRLQAQLFPRMFEADDIASAFRHMQTGRHIGKIVVKMPDVPHSLKYKPIEKRYIFSPTRSYLLVGGFGGIGRVLATWMVTNGARHLVIMSRSAGQSESDQAYVKELESQGCTVAVIHGSVEDADSVEQAVSASEHELAGVVNLSLVLQDELFANMSYAQWIAPQGPKIRGTWNLHNVCSGKPLDFFVLFSSVVGTSGNPGQSNYGAANTFVDAFVTYRRSLGLPATRVTLGAVEEVGNFSRNTRLVELFQTQSRFSLSEQEVIDAFRLALPHTNTTTDPPSLISSPLDIMVGVTSFLNPDQMEINNSKASFEQDVRFNIPSLMRTSKAEAHNQEADVLLRLFEAIANDPSFLNDPKCESTIIRELGKRVGNFSAQAGLDEKQIASFPIDSLMGLEVKYWIRRSLDLETSVLEISQAKTVAGVAALVMKGLRTKYGISAEDAVADSGTD</sequence>
<feature type="region of interest" description="Disordered" evidence="13">
    <location>
        <begin position="981"/>
        <end position="1000"/>
    </location>
</feature>
<proteinExistence type="predicted"/>
<dbReference type="SUPFAM" id="SSF53901">
    <property type="entry name" value="Thiolase-like"/>
    <property type="match status" value="1"/>
</dbReference>
<dbReference type="VEuPathDB" id="FungiDB:An03g06370"/>
<dbReference type="Pfam" id="PF23114">
    <property type="entry name" value="NAD-bd_HRPKS_sdrA"/>
    <property type="match status" value="1"/>
</dbReference>
<dbReference type="SMART" id="SM00827">
    <property type="entry name" value="PKS_AT"/>
    <property type="match status" value="1"/>
</dbReference>
<dbReference type="VEuPathDB" id="FungiDB:M747DRAFT_369017"/>
<dbReference type="PROSITE" id="PS52004">
    <property type="entry name" value="KS3_2"/>
    <property type="match status" value="1"/>
</dbReference>
<keyword evidence="11" id="KW-0511">Multifunctional enzyme</keyword>
<keyword evidence="5" id="KW-0479">Metal-binding</keyword>
<keyword evidence="7" id="KW-0805">Transcription regulation</keyword>
<dbReference type="GO" id="GO:1901336">
    <property type="term" value="P:lactone biosynthetic process"/>
    <property type="evidence" value="ECO:0007669"/>
    <property type="project" value="UniProtKB-ARBA"/>
</dbReference>
<dbReference type="InterPro" id="IPR020843">
    <property type="entry name" value="ER"/>
</dbReference>
<evidence type="ECO:0000256" key="13">
    <source>
        <dbReference type="SAM" id="MobiDB-lite"/>
    </source>
</evidence>
<dbReference type="SMART" id="SM00906">
    <property type="entry name" value="Fungal_trans"/>
    <property type="match status" value="1"/>
</dbReference>
<dbReference type="GO" id="GO:0003677">
    <property type="term" value="F:DNA binding"/>
    <property type="evidence" value="ECO:0007669"/>
    <property type="project" value="UniProtKB-KW"/>
</dbReference>
<feature type="compositionally biased region" description="Polar residues" evidence="13">
    <location>
        <begin position="981"/>
        <end position="994"/>
    </location>
</feature>
<evidence type="ECO:0000256" key="10">
    <source>
        <dbReference type="ARBA" id="ARBA00023242"/>
    </source>
</evidence>
<keyword evidence="1" id="KW-0596">Phosphopantetheine</keyword>
<keyword evidence="3" id="KW-0489">Methyltransferase</keyword>
<dbReference type="InterPro" id="IPR049900">
    <property type="entry name" value="PKS_mFAS_DH"/>
</dbReference>
<feature type="region of interest" description="C-terminal hotdog fold" evidence="12">
    <location>
        <begin position="1739"/>
        <end position="1886"/>
    </location>
</feature>
<dbReference type="InterPro" id="IPR013968">
    <property type="entry name" value="PKS_KR"/>
</dbReference>
<feature type="active site" description="Proton acceptor; for dehydratase activity" evidence="12">
    <location>
        <position position="1632"/>
    </location>
</feature>
<dbReference type="InterPro" id="IPR014031">
    <property type="entry name" value="Ketoacyl_synth_C"/>
</dbReference>
<dbReference type="GO" id="GO:0044550">
    <property type="term" value="P:secondary metabolite biosynthetic process"/>
    <property type="evidence" value="ECO:0007669"/>
    <property type="project" value="UniProtKB-ARBA"/>
</dbReference>
<feature type="active site" description="Proton donor; for dehydratase activity" evidence="12">
    <location>
        <position position="1800"/>
    </location>
</feature>
<dbReference type="GO" id="GO:0008168">
    <property type="term" value="F:methyltransferase activity"/>
    <property type="evidence" value="ECO:0007669"/>
    <property type="project" value="UniProtKB-KW"/>
</dbReference>
<accession>A0A100ITM8</accession>
<dbReference type="PROSITE" id="PS52019">
    <property type="entry name" value="PKS_MFAS_DH"/>
    <property type="match status" value="1"/>
</dbReference>
<dbReference type="InterPro" id="IPR001138">
    <property type="entry name" value="Zn2Cys6_DnaBD"/>
</dbReference>
<evidence type="ECO:0000256" key="12">
    <source>
        <dbReference type="PROSITE-ProRule" id="PRU01363"/>
    </source>
</evidence>
<dbReference type="InterPro" id="IPR050091">
    <property type="entry name" value="PKS_NRPS_Biosynth_Enz"/>
</dbReference>
<dbReference type="InterPro" id="IPR013154">
    <property type="entry name" value="ADH-like_N"/>
</dbReference>
<dbReference type="GO" id="GO:0000981">
    <property type="term" value="F:DNA-binding transcription factor activity, RNA polymerase II-specific"/>
    <property type="evidence" value="ECO:0007669"/>
    <property type="project" value="InterPro"/>
</dbReference>
<dbReference type="GO" id="GO:0006351">
    <property type="term" value="P:DNA-templated transcription"/>
    <property type="evidence" value="ECO:0007669"/>
    <property type="project" value="InterPro"/>
</dbReference>
<dbReference type="Pfam" id="PF00109">
    <property type="entry name" value="ketoacyl-synt"/>
    <property type="match status" value="1"/>
</dbReference>
<dbReference type="Gene3D" id="3.10.129.110">
    <property type="entry name" value="Polyketide synthase dehydratase"/>
    <property type="match status" value="1"/>
</dbReference>
<dbReference type="GO" id="GO:0009893">
    <property type="term" value="P:positive regulation of metabolic process"/>
    <property type="evidence" value="ECO:0007669"/>
    <property type="project" value="UniProtKB-ARBA"/>
</dbReference>
<dbReference type="SMART" id="SM00829">
    <property type="entry name" value="PKS_ER"/>
    <property type="match status" value="1"/>
</dbReference>
<dbReference type="SUPFAM" id="SSF52151">
    <property type="entry name" value="FabD/lysophospholipase-like"/>
    <property type="match status" value="1"/>
</dbReference>
<dbReference type="PROSITE" id="PS00463">
    <property type="entry name" value="ZN2_CY6_FUNGAL_1"/>
    <property type="match status" value="1"/>
</dbReference>
<evidence type="ECO:0000256" key="2">
    <source>
        <dbReference type="ARBA" id="ARBA00022553"/>
    </source>
</evidence>
<dbReference type="Pfam" id="PF14765">
    <property type="entry name" value="PS-DH"/>
    <property type="match status" value="1"/>
</dbReference>
<organism evidence="17 18">
    <name type="scientific">Aspergillus niger</name>
    <dbReference type="NCBI Taxonomy" id="5061"/>
    <lineage>
        <taxon>Eukaryota</taxon>
        <taxon>Fungi</taxon>
        <taxon>Dikarya</taxon>
        <taxon>Ascomycota</taxon>
        <taxon>Pezizomycotina</taxon>
        <taxon>Eurotiomycetes</taxon>
        <taxon>Eurotiomycetidae</taxon>
        <taxon>Eurotiales</taxon>
        <taxon>Aspergillaceae</taxon>
        <taxon>Aspergillus</taxon>
        <taxon>Aspergillus subgen. Circumdati</taxon>
    </lineage>
</organism>
<dbReference type="FunFam" id="3.40.50.720:FF:000209">
    <property type="entry name" value="Polyketide synthase Pks12"/>
    <property type="match status" value="1"/>
</dbReference>
<evidence type="ECO:0000256" key="7">
    <source>
        <dbReference type="ARBA" id="ARBA00023015"/>
    </source>
</evidence>
<reference evidence="18" key="1">
    <citation type="journal article" date="2016" name="Genome Announc.">
        <title>Draft genome sequence of Aspergillus niger strain An76.</title>
        <authorList>
            <person name="Gong W."/>
            <person name="Cheng Z."/>
            <person name="Zhang H."/>
            <person name="Liu L."/>
            <person name="Gao P."/>
            <person name="Wang L."/>
        </authorList>
    </citation>
    <scope>NUCLEOTIDE SEQUENCE [LARGE SCALE GENOMIC DNA]</scope>
    <source>
        <strain evidence="18">An76</strain>
    </source>
</reference>
<dbReference type="GO" id="GO:0032259">
    <property type="term" value="P:methylation"/>
    <property type="evidence" value="ECO:0007669"/>
    <property type="project" value="UniProtKB-KW"/>
</dbReference>
<dbReference type="InterPro" id="IPR016039">
    <property type="entry name" value="Thiolase-like"/>
</dbReference>
<dbReference type="InterPro" id="IPR036291">
    <property type="entry name" value="NAD(P)-bd_dom_sf"/>
</dbReference>
<dbReference type="Pfam" id="PF21089">
    <property type="entry name" value="PKS_DH_N"/>
    <property type="match status" value="1"/>
</dbReference>
<dbReference type="OMA" id="DARYCLE"/>
<gene>
    <name evidence="17" type="ORF">ABL_09780</name>
</gene>
<dbReference type="SMART" id="SM00825">
    <property type="entry name" value="PKS_KS"/>
    <property type="match status" value="1"/>
</dbReference>
<dbReference type="InterPro" id="IPR016035">
    <property type="entry name" value="Acyl_Trfase/lysoPLipase"/>
</dbReference>
<dbReference type="GO" id="GO:0008270">
    <property type="term" value="F:zinc ion binding"/>
    <property type="evidence" value="ECO:0007669"/>
    <property type="project" value="InterPro"/>
</dbReference>
<feature type="domain" description="Ketosynthase family 3 (KS3)" evidence="15">
    <location>
        <begin position="720"/>
        <end position="1137"/>
    </location>
</feature>
<dbReference type="SUPFAM" id="SSF53335">
    <property type="entry name" value="S-adenosyl-L-methionine-dependent methyltransferases"/>
    <property type="match status" value="1"/>
</dbReference>
<dbReference type="Gene3D" id="3.40.50.720">
    <property type="entry name" value="NAD(P)-binding Rossmann-like Domain"/>
    <property type="match status" value="2"/>
</dbReference>
<keyword evidence="9" id="KW-0804">Transcription</keyword>
<dbReference type="Pfam" id="PF16197">
    <property type="entry name" value="KAsynt_C_assoc"/>
    <property type="match status" value="1"/>
</dbReference>
<feature type="domain" description="Zn(2)-C6 fungal-type" evidence="14">
    <location>
        <begin position="6"/>
        <end position="35"/>
    </location>
</feature>
<dbReference type="VEuPathDB" id="FungiDB:M747DRAFT_329685"/>
<protein>
    <submittedName>
        <fullName evidence="17">Fatty acid synthase S-acetyltransferase</fullName>
    </submittedName>
</protein>
<dbReference type="VEuPathDB" id="FungiDB:ATCC64974_75780"/>
<dbReference type="SUPFAM" id="SSF55048">
    <property type="entry name" value="Probable ACP-binding domain of malonyl-CoA ACP transacylase"/>
    <property type="match status" value="1"/>
</dbReference>
<dbReference type="PANTHER" id="PTHR43775:SF49">
    <property type="entry name" value="SYNTHASE, PUTATIVE (JCVI)-RELATED"/>
    <property type="match status" value="1"/>
</dbReference>
<evidence type="ECO:0000313" key="18">
    <source>
        <dbReference type="Proteomes" id="UP000068243"/>
    </source>
</evidence>
<keyword evidence="10" id="KW-0539">Nucleus</keyword>
<dbReference type="Pfam" id="PF13602">
    <property type="entry name" value="ADH_zinc_N_2"/>
    <property type="match status" value="1"/>
</dbReference>
<dbReference type="PaxDb" id="5061-CADANGAP00003557"/>
<dbReference type="InterPro" id="IPR057326">
    <property type="entry name" value="KR_dom"/>
</dbReference>
<dbReference type="Gene3D" id="3.30.70.3290">
    <property type="match status" value="1"/>
</dbReference>
<dbReference type="SUPFAM" id="SSF50129">
    <property type="entry name" value="GroES-like"/>
    <property type="match status" value="1"/>
</dbReference>
<dbReference type="InterPro" id="IPR020807">
    <property type="entry name" value="PKS_DH"/>
</dbReference>